<reference evidence="1 2" key="1">
    <citation type="submission" date="2018-05" db="EMBL/GenBank/DDBJ databases">
        <title>Reference genomes for bee gut microbiota database.</title>
        <authorList>
            <person name="Ellegaard K.M."/>
        </authorList>
    </citation>
    <scope>NUCLEOTIDE SEQUENCE [LARGE SCALE GENOMIC DNA]</scope>
    <source>
        <strain evidence="1 2">ESL0200</strain>
    </source>
</reference>
<evidence type="ECO:0000313" key="1">
    <source>
        <dbReference type="EMBL" id="PXY81608.1"/>
    </source>
</evidence>
<protein>
    <submittedName>
        <fullName evidence="1">Uncharacterized protein</fullName>
    </submittedName>
</protein>
<name>A0A318M053_9BIFI</name>
<organism evidence="1 2">
    <name type="scientific">Bifidobacterium asteroides</name>
    <dbReference type="NCBI Taxonomy" id="1684"/>
    <lineage>
        <taxon>Bacteria</taxon>
        <taxon>Bacillati</taxon>
        <taxon>Actinomycetota</taxon>
        <taxon>Actinomycetes</taxon>
        <taxon>Bifidobacteriales</taxon>
        <taxon>Bifidobacteriaceae</taxon>
        <taxon>Bifidobacterium</taxon>
    </lineage>
</organism>
<gene>
    <name evidence="1" type="ORF">DKK75_07070</name>
</gene>
<evidence type="ECO:0000313" key="2">
    <source>
        <dbReference type="Proteomes" id="UP000247744"/>
    </source>
</evidence>
<comment type="caution">
    <text evidence="1">The sequence shown here is derived from an EMBL/GenBank/DDBJ whole genome shotgun (WGS) entry which is preliminary data.</text>
</comment>
<dbReference type="Proteomes" id="UP000247744">
    <property type="component" value="Unassembled WGS sequence"/>
</dbReference>
<dbReference type="EMBL" id="QGLL01000009">
    <property type="protein sequence ID" value="PXY81608.1"/>
    <property type="molecule type" value="Genomic_DNA"/>
</dbReference>
<sequence length="12" mass="1379">MTHGFRFISLAV</sequence>
<accession>A0A318M053</accession>
<proteinExistence type="predicted"/>